<dbReference type="CDD" id="cd21385">
    <property type="entry name" value="GAT_Vps27"/>
    <property type="match status" value="1"/>
</dbReference>
<dbReference type="GO" id="GO:0010008">
    <property type="term" value="C:endosome membrane"/>
    <property type="evidence" value="ECO:0007669"/>
    <property type="project" value="UniProtKB-SubCell"/>
</dbReference>
<feature type="compositionally biased region" description="Basic and acidic residues" evidence="13">
    <location>
        <begin position="326"/>
        <end position="335"/>
    </location>
</feature>
<evidence type="ECO:0000256" key="13">
    <source>
        <dbReference type="SAM" id="MobiDB-lite"/>
    </source>
</evidence>
<evidence type="ECO:0000256" key="7">
    <source>
        <dbReference type="ARBA" id="ARBA00022737"/>
    </source>
</evidence>
<dbReference type="InterPro" id="IPR017455">
    <property type="entry name" value="Znf_FYVE-rel"/>
</dbReference>
<dbReference type="InterPro" id="IPR021109">
    <property type="entry name" value="Peptidase_aspartic_dom_sf"/>
</dbReference>
<dbReference type="GO" id="GO:0032266">
    <property type="term" value="F:phosphatidylinositol-3-phosphate binding"/>
    <property type="evidence" value="ECO:0007669"/>
    <property type="project" value="TreeGrafter"/>
</dbReference>
<dbReference type="InterPro" id="IPR049425">
    <property type="entry name" value="Vps27_GAT-like"/>
</dbReference>
<dbReference type="Gene3D" id="6.10.140.100">
    <property type="match status" value="1"/>
</dbReference>
<comment type="subcellular location">
    <subcellularLocation>
        <location evidence="2">Endosome membrane</location>
        <topology evidence="2">Peripheral membrane protein</topology>
        <orientation evidence="2">Cytoplasmic side</orientation>
    </subcellularLocation>
</comment>
<dbReference type="PROSITE" id="PS51767">
    <property type="entry name" value="PEPTIDASE_A1"/>
    <property type="match status" value="1"/>
</dbReference>
<feature type="domain" description="Peptidase A1" evidence="16">
    <location>
        <begin position="451"/>
        <end position="769"/>
    </location>
</feature>
<keyword evidence="10" id="KW-0862">Zinc</keyword>
<dbReference type="Pfam" id="PF01363">
    <property type="entry name" value="FYVE"/>
    <property type="match status" value="1"/>
</dbReference>
<dbReference type="Pfam" id="PF00790">
    <property type="entry name" value="VHS"/>
    <property type="match status" value="1"/>
</dbReference>
<dbReference type="InterPro" id="IPR011011">
    <property type="entry name" value="Znf_FYVE_PHD"/>
</dbReference>
<dbReference type="SUPFAM" id="SSF50630">
    <property type="entry name" value="Acid proteases"/>
    <property type="match status" value="1"/>
</dbReference>
<evidence type="ECO:0000256" key="1">
    <source>
        <dbReference type="ARBA" id="ARBA00003067"/>
    </source>
</evidence>
<dbReference type="FunFam" id="1.20.5.1940:FF:000001">
    <property type="entry name" value="Vacuolar protein sorting-associated protein 27"/>
    <property type="match status" value="1"/>
</dbReference>
<evidence type="ECO:0000256" key="3">
    <source>
        <dbReference type="ARBA" id="ARBA00008597"/>
    </source>
</evidence>
<evidence type="ECO:0000256" key="10">
    <source>
        <dbReference type="ARBA" id="ARBA00022833"/>
    </source>
</evidence>
<dbReference type="CDD" id="cd16979">
    <property type="entry name" value="VHS_Vps27"/>
    <property type="match status" value="1"/>
</dbReference>
<dbReference type="Pfam" id="PF02809">
    <property type="entry name" value="UIM"/>
    <property type="match status" value="2"/>
</dbReference>
<keyword evidence="9 12" id="KW-0863">Zinc-finger</keyword>
<evidence type="ECO:0000259" key="14">
    <source>
        <dbReference type="PROSITE" id="PS50178"/>
    </source>
</evidence>
<comment type="subunit">
    <text evidence="4">Component of the ESCRT-0 complex composed of HSE1 and VPS27.</text>
</comment>
<keyword evidence="11" id="KW-0472">Membrane</keyword>
<keyword evidence="7" id="KW-0677">Repeat</keyword>
<dbReference type="Gene3D" id="3.30.40.10">
    <property type="entry name" value="Zinc/RING finger domain, C3HC4 (zinc finger)"/>
    <property type="match status" value="1"/>
</dbReference>
<dbReference type="InterPro" id="IPR003903">
    <property type="entry name" value="UIM_dom"/>
</dbReference>
<dbReference type="InterPro" id="IPR008942">
    <property type="entry name" value="ENTH_VHS"/>
</dbReference>
<dbReference type="Gene3D" id="1.25.40.90">
    <property type="match status" value="1"/>
</dbReference>
<dbReference type="PANTHER" id="PTHR47794:SF1">
    <property type="entry name" value="VACUOLAR PROTEIN SORTING-ASSOCIATED PROTEIN 27"/>
    <property type="match status" value="1"/>
</dbReference>
<dbReference type="Gene3D" id="2.40.70.10">
    <property type="entry name" value="Acid Proteases"/>
    <property type="match status" value="1"/>
</dbReference>
<evidence type="ECO:0000256" key="4">
    <source>
        <dbReference type="ARBA" id="ARBA00011446"/>
    </source>
</evidence>
<dbReference type="PROSITE" id="PS50178">
    <property type="entry name" value="ZF_FYVE"/>
    <property type="match status" value="1"/>
</dbReference>
<dbReference type="Gene3D" id="1.20.5.1940">
    <property type="match status" value="1"/>
</dbReference>
<dbReference type="InterPro" id="IPR002014">
    <property type="entry name" value="VHS_dom"/>
</dbReference>
<feature type="domain" description="VHS" evidence="15">
    <location>
        <begin position="104"/>
        <end position="224"/>
    </location>
</feature>
<evidence type="ECO:0000256" key="6">
    <source>
        <dbReference type="ARBA" id="ARBA00022723"/>
    </source>
</evidence>
<dbReference type="SMART" id="SM00288">
    <property type="entry name" value="VHS"/>
    <property type="match status" value="1"/>
</dbReference>
<feature type="region of interest" description="Disordered" evidence="13">
    <location>
        <begin position="309"/>
        <end position="335"/>
    </location>
</feature>
<feature type="region of interest" description="Disordered" evidence="13">
    <location>
        <begin position="349"/>
        <end position="386"/>
    </location>
</feature>
<accession>A0A4T0D6K3</accession>
<comment type="caution">
    <text evidence="17">The sequence shown here is derived from an EMBL/GenBank/DDBJ whole genome shotgun (WGS) entry which is preliminary data.</text>
</comment>
<reference evidence="17 18" key="1">
    <citation type="submission" date="2018-10" db="EMBL/GenBank/DDBJ databases">
        <title>Fifty Aureobasidium pullulans genomes reveal a recombining polyextremotolerant generalist.</title>
        <authorList>
            <person name="Gostincar C."/>
            <person name="Turk M."/>
            <person name="Zajc J."/>
            <person name="Gunde-Cimerman N."/>
        </authorList>
    </citation>
    <scope>NUCLEOTIDE SEQUENCE [LARGE SCALE GENOMIC DNA]</scope>
    <source>
        <strain evidence="17 18">EXF-3380</strain>
    </source>
</reference>
<evidence type="ECO:0000259" key="16">
    <source>
        <dbReference type="PROSITE" id="PS51767"/>
    </source>
</evidence>
<name>A0A4T0D6K3_AURPU</name>
<dbReference type="SMART" id="SM00064">
    <property type="entry name" value="FYVE"/>
    <property type="match status" value="1"/>
</dbReference>
<dbReference type="InterPro" id="IPR033121">
    <property type="entry name" value="PEPTIDASE_A1"/>
</dbReference>
<protein>
    <recommendedName>
        <fullName evidence="5">Vacuolar protein sorting-associated protein 27</fullName>
    </recommendedName>
</protein>
<proteinExistence type="inferred from homology"/>
<dbReference type="InterPro" id="IPR000306">
    <property type="entry name" value="Znf_FYVE"/>
</dbReference>
<comment type="similarity">
    <text evidence="3">Belongs to the VPS27 family.</text>
</comment>
<evidence type="ECO:0000313" key="18">
    <source>
        <dbReference type="Proteomes" id="UP000304947"/>
    </source>
</evidence>
<dbReference type="GO" id="GO:0008270">
    <property type="term" value="F:zinc ion binding"/>
    <property type="evidence" value="ECO:0007669"/>
    <property type="project" value="UniProtKB-KW"/>
</dbReference>
<evidence type="ECO:0000256" key="2">
    <source>
        <dbReference type="ARBA" id="ARBA00004125"/>
    </source>
</evidence>
<feature type="region of interest" description="Disordered" evidence="13">
    <location>
        <begin position="398"/>
        <end position="424"/>
    </location>
</feature>
<keyword evidence="8" id="KW-0967">Endosome</keyword>
<dbReference type="FunFam" id="3.30.40.10:FF:000161">
    <property type="entry name" value="Vacuolar protein sorting-associated protein 27"/>
    <property type="match status" value="1"/>
</dbReference>
<dbReference type="EMBL" id="QZBU01001074">
    <property type="protein sequence ID" value="TIA56646.1"/>
    <property type="molecule type" value="Genomic_DNA"/>
</dbReference>
<evidence type="ECO:0000256" key="12">
    <source>
        <dbReference type="PROSITE-ProRule" id="PRU00091"/>
    </source>
</evidence>
<dbReference type="FunFam" id="1.25.40.90:FF:000031">
    <property type="entry name" value="Vacuolar protein sorting-associated protein 27"/>
    <property type="match status" value="1"/>
</dbReference>
<dbReference type="GO" id="GO:0043130">
    <property type="term" value="F:ubiquitin binding"/>
    <property type="evidence" value="ECO:0007669"/>
    <property type="project" value="InterPro"/>
</dbReference>
<feature type="domain" description="FYVE-type" evidence="14">
    <location>
        <begin position="242"/>
        <end position="302"/>
    </location>
</feature>
<dbReference type="GO" id="GO:0033565">
    <property type="term" value="C:ESCRT-0 complex"/>
    <property type="evidence" value="ECO:0007669"/>
    <property type="project" value="TreeGrafter"/>
</dbReference>
<dbReference type="CDD" id="cd15735">
    <property type="entry name" value="FYVE_spVPS27p_like"/>
    <property type="match status" value="1"/>
</dbReference>
<dbReference type="Pfam" id="PF21356">
    <property type="entry name" value="Vps27_GAT-like"/>
    <property type="match status" value="1"/>
</dbReference>
<dbReference type="PROSITE" id="PS50179">
    <property type="entry name" value="VHS"/>
    <property type="match status" value="1"/>
</dbReference>
<evidence type="ECO:0000256" key="8">
    <source>
        <dbReference type="ARBA" id="ARBA00022753"/>
    </source>
</evidence>
<dbReference type="SUPFAM" id="SSF48464">
    <property type="entry name" value="ENTH/VHS domain"/>
    <property type="match status" value="1"/>
</dbReference>
<keyword evidence="6" id="KW-0479">Metal-binding</keyword>
<evidence type="ECO:0000256" key="5">
    <source>
        <dbReference type="ARBA" id="ARBA00017753"/>
    </source>
</evidence>
<dbReference type="SMART" id="SM00726">
    <property type="entry name" value="UIM"/>
    <property type="match status" value="2"/>
</dbReference>
<dbReference type="GO" id="GO:0006623">
    <property type="term" value="P:protein targeting to vacuole"/>
    <property type="evidence" value="ECO:0007669"/>
    <property type="project" value="TreeGrafter"/>
</dbReference>
<dbReference type="PROSITE" id="PS50330">
    <property type="entry name" value="UIM"/>
    <property type="match status" value="2"/>
</dbReference>
<dbReference type="GO" id="GO:0043328">
    <property type="term" value="P:protein transport to vacuole involved in ubiquitin-dependent protein catabolic process via the multivesicular body sorting pathway"/>
    <property type="evidence" value="ECO:0007669"/>
    <property type="project" value="TreeGrafter"/>
</dbReference>
<feature type="compositionally biased region" description="Polar residues" evidence="13">
    <location>
        <begin position="410"/>
        <end position="424"/>
    </location>
</feature>
<dbReference type="PANTHER" id="PTHR47794">
    <property type="entry name" value="VACUOLAR PROTEIN SORTING-ASSOCIATED PROTEIN 27"/>
    <property type="match status" value="1"/>
</dbReference>
<sequence>MNKEGAAAGDVGIGILAIAARHARTLLPQAEATAVRHQASSETLTQPTCRPPHHSWNPCQRLRIYGQAVQHVYTRLTHIMASWFGAGTSAMDEQVERATSSSLEDIALNLEITDLIRSKTIPPKEAMRSLKRRIGNKNPNIQLAALSLTDTCVKNGGEHFIQEIASREFMDNLVSFLNTPLNDEVKTRILDLIQSWATAATGRSSLGYIDETYRSLQREGFRFPPKTEVAATMFDSSAPPEWTDSDVCMRCRERFTFTNRKHHCRNCGNVFCGQCSAKSIPLPHLGILQPVRVDDGCYARLTEKSRTTPLPTHINAMKPPTGARMQARDPRVAEDSFDADLKRALEMSLEESKGHSGAGYVPQSQMATPKPVQKAPTPRKEEEDDPELAAAIAASLADMEEQKKKHAASFKQQQQRSSTPSVYAPKTNNELTAVEAENINLFATLVDRLQHQPPGAILREPQLQELYESIGALRPKLARTYGETMSKHDTLLDIHSKMATVVRYYDRMLEERLSNTYNQSRYGAPRPQSGMYPSLSAGIGAPPSAPMGGVESYYNSSAPAMESHAYNQSPYSSFNQHQQYAQQGYPQQAPPEAAYQQQYSQFSLSNNLLALLSNNINNNTLNHLNNTLLLNSNGGFWQFSAGGYAVGSGAKVTKAYNSIADTGTSLMLLPDFIVNAYYKSVKSAVYSDYQGGWVFPCNTNLPSWSAIIGGNKFTVPGSYLNYANLGSNMCFGGMQSNSGIGFSILGDVFLKSQFVVFSQMTAKPQVGFAAKKL</sequence>
<dbReference type="AlphaFoldDB" id="A0A4T0D6K3"/>
<dbReference type="Pfam" id="PF00026">
    <property type="entry name" value="Asp"/>
    <property type="match status" value="1"/>
</dbReference>
<evidence type="ECO:0000256" key="11">
    <source>
        <dbReference type="ARBA" id="ARBA00023136"/>
    </source>
</evidence>
<organism evidence="17 18">
    <name type="scientific">Aureobasidium pullulans</name>
    <name type="common">Black yeast</name>
    <name type="synonym">Pullularia pullulans</name>
    <dbReference type="NCBI Taxonomy" id="5580"/>
    <lineage>
        <taxon>Eukaryota</taxon>
        <taxon>Fungi</taxon>
        <taxon>Dikarya</taxon>
        <taxon>Ascomycota</taxon>
        <taxon>Pezizomycotina</taxon>
        <taxon>Dothideomycetes</taxon>
        <taxon>Dothideomycetidae</taxon>
        <taxon>Dothideales</taxon>
        <taxon>Saccotheciaceae</taxon>
        <taxon>Aureobasidium</taxon>
    </lineage>
</organism>
<dbReference type="Proteomes" id="UP000304947">
    <property type="component" value="Unassembled WGS sequence"/>
</dbReference>
<dbReference type="InterPro" id="IPR013083">
    <property type="entry name" value="Znf_RING/FYVE/PHD"/>
</dbReference>
<evidence type="ECO:0000259" key="15">
    <source>
        <dbReference type="PROSITE" id="PS50179"/>
    </source>
</evidence>
<evidence type="ECO:0000313" key="17">
    <source>
        <dbReference type="EMBL" id="TIA56646.1"/>
    </source>
</evidence>
<comment type="function">
    <text evidence="1">Component of the ESCRT-0 complex which is the sorting receptor for ubiquitinated cargo proteins at the multivesicular body (MVB) and recruits ESCRT-I to the MVB outer membrane.</text>
</comment>
<gene>
    <name evidence="17" type="ORF">D6C83_03992</name>
</gene>
<evidence type="ECO:0000256" key="9">
    <source>
        <dbReference type="ARBA" id="ARBA00022771"/>
    </source>
</evidence>
<dbReference type="SUPFAM" id="SSF57903">
    <property type="entry name" value="FYVE/PHD zinc finger"/>
    <property type="match status" value="1"/>
</dbReference>